<evidence type="ECO:0000313" key="2">
    <source>
        <dbReference type="Proteomes" id="UP001279553"/>
    </source>
</evidence>
<evidence type="ECO:0000313" key="1">
    <source>
        <dbReference type="EMBL" id="MDX5932253.1"/>
    </source>
</evidence>
<dbReference type="EMBL" id="JAWXYB010000018">
    <property type="protein sequence ID" value="MDX5932253.1"/>
    <property type="molecule type" value="Genomic_DNA"/>
</dbReference>
<name>A0AAW9DVA7_ACIAO</name>
<organism evidence="1 2">
    <name type="scientific">Acidiphilium acidophilum</name>
    <name type="common">Thiobacillus acidophilus</name>
    <dbReference type="NCBI Taxonomy" id="76588"/>
    <lineage>
        <taxon>Bacteria</taxon>
        <taxon>Pseudomonadati</taxon>
        <taxon>Pseudomonadota</taxon>
        <taxon>Alphaproteobacteria</taxon>
        <taxon>Acetobacterales</taxon>
        <taxon>Acidocellaceae</taxon>
        <taxon>Acidiphilium</taxon>
    </lineage>
</organism>
<dbReference type="Proteomes" id="UP001279553">
    <property type="component" value="Unassembled WGS sequence"/>
</dbReference>
<gene>
    <name evidence="1" type="ORF">SIL87_15965</name>
</gene>
<proteinExistence type="predicted"/>
<accession>A0AAW9DVA7</accession>
<keyword evidence="2" id="KW-1185">Reference proteome</keyword>
<sequence>MTKRAALPWMNPTYGFNLMWQTTRMTMDAQAVIAMRLVKIAAGGAAGQAEANLMISEKMRALGESHAIALRAIGSADGGAARITKLYQRKLAANRRRLSKI</sequence>
<reference evidence="1 2" key="1">
    <citation type="submission" date="2023-11" db="EMBL/GenBank/DDBJ databases">
        <title>MicrobeMod: A computational toolkit for identifying prokaryotic methylation and restriction-modification with nanopore sequencing.</title>
        <authorList>
            <person name="Crits-Christoph A."/>
            <person name="Kang S.C."/>
            <person name="Lee H."/>
            <person name="Ostrov N."/>
        </authorList>
    </citation>
    <scope>NUCLEOTIDE SEQUENCE [LARGE SCALE GENOMIC DNA]</scope>
    <source>
        <strain evidence="1 2">DSMZ 700</strain>
    </source>
</reference>
<comment type="caution">
    <text evidence="1">The sequence shown here is derived from an EMBL/GenBank/DDBJ whole genome shotgun (WGS) entry which is preliminary data.</text>
</comment>
<protein>
    <submittedName>
        <fullName evidence="1">Uncharacterized protein</fullName>
    </submittedName>
</protein>
<dbReference type="AlphaFoldDB" id="A0AAW9DVA7"/>